<dbReference type="FunFam" id="1.50.10.20:FF:000006">
    <property type="entry name" value="Mannan endo-1,6-alpha-mannosidase"/>
    <property type="match status" value="1"/>
</dbReference>
<dbReference type="EC" id="3.2.1.101" evidence="4 10"/>
<keyword evidence="7 12" id="KW-0472">Membrane</keyword>
<dbReference type="GO" id="GO:0012505">
    <property type="term" value="C:endomembrane system"/>
    <property type="evidence" value="ECO:0007669"/>
    <property type="project" value="UniProtKB-SubCell"/>
</dbReference>
<organism evidence="14 15">
    <name type="scientific">Corynascus novoguineensis</name>
    <dbReference type="NCBI Taxonomy" id="1126955"/>
    <lineage>
        <taxon>Eukaryota</taxon>
        <taxon>Fungi</taxon>
        <taxon>Dikarya</taxon>
        <taxon>Ascomycota</taxon>
        <taxon>Pezizomycotina</taxon>
        <taxon>Sordariomycetes</taxon>
        <taxon>Sordariomycetidae</taxon>
        <taxon>Sordariales</taxon>
        <taxon>Chaetomiaceae</taxon>
        <taxon>Corynascus</taxon>
    </lineage>
</organism>
<dbReference type="Proteomes" id="UP001303647">
    <property type="component" value="Unassembled WGS sequence"/>
</dbReference>
<dbReference type="InterPro" id="IPR005198">
    <property type="entry name" value="Glyco_hydro_76"/>
</dbReference>
<gene>
    <name evidence="14" type="ORF">C7999DRAFT_37431</name>
</gene>
<proteinExistence type="inferred from homology"/>
<evidence type="ECO:0000256" key="8">
    <source>
        <dbReference type="ARBA" id="ARBA00023180"/>
    </source>
</evidence>
<comment type="catalytic activity">
    <reaction evidence="1 10">
        <text>Random hydrolysis of (1-&gt;6)-alpha-D-mannosidic linkages in unbranched (1-&gt;6)-mannans.</text>
        <dbReference type="EC" id="3.2.1.101"/>
    </reaction>
</comment>
<dbReference type="PIRSF" id="PIRSF016302">
    <property type="entry name" value="Man_a_manosd"/>
    <property type="match status" value="1"/>
</dbReference>
<comment type="caution">
    <text evidence="14">The sequence shown here is derived from an EMBL/GenBank/DDBJ whole genome shotgun (WGS) entry which is preliminary data.</text>
</comment>
<evidence type="ECO:0000256" key="1">
    <source>
        <dbReference type="ARBA" id="ARBA00001452"/>
    </source>
</evidence>
<keyword evidence="15" id="KW-1185">Reference proteome</keyword>
<protein>
    <recommendedName>
        <fullName evidence="4 10">Mannan endo-1,6-alpha-mannosidase</fullName>
        <ecNumber evidence="4 10">3.2.1.101</ecNumber>
    </recommendedName>
</protein>
<feature type="signal peptide" evidence="13">
    <location>
        <begin position="1"/>
        <end position="19"/>
    </location>
</feature>
<feature type="transmembrane region" description="Helical" evidence="12">
    <location>
        <begin position="430"/>
        <end position="450"/>
    </location>
</feature>
<dbReference type="PANTHER" id="PTHR12145:SF36">
    <property type="entry name" value="MANNAN ENDO-1,6-ALPHA-MANNOSIDASE DCW1"/>
    <property type="match status" value="1"/>
</dbReference>
<evidence type="ECO:0000256" key="2">
    <source>
        <dbReference type="ARBA" id="ARBA00004308"/>
    </source>
</evidence>
<evidence type="ECO:0000256" key="13">
    <source>
        <dbReference type="SAM" id="SignalP"/>
    </source>
</evidence>
<reference evidence="14" key="1">
    <citation type="journal article" date="2023" name="Mol. Phylogenet. Evol.">
        <title>Genome-scale phylogeny and comparative genomics of the fungal order Sordariales.</title>
        <authorList>
            <person name="Hensen N."/>
            <person name="Bonometti L."/>
            <person name="Westerberg I."/>
            <person name="Brannstrom I.O."/>
            <person name="Guillou S."/>
            <person name="Cros-Aarteil S."/>
            <person name="Calhoun S."/>
            <person name="Haridas S."/>
            <person name="Kuo A."/>
            <person name="Mondo S."/>
            <person name="Pangilinan J."/>
            <person name="Riley R."/>
            <person name="LaButti K."/>
            <person name="Andreopoulos B."/>
            <person name="Lipzen A."/>
            <person name="Chen C."/>
            <person name="Yan M."/>
            <person name="Daum C."/>
            <person name="Ng V."/>
            <person name="Clum A."/>
            <person name="Steindorff A."/>
            <person name="Ohm R.A."/>
            <person name="Martin F."/>
            <person name="Silar P."/>
            <person name="Natvig D.O."/>
            <person name="Lalanne C."/>
            <person name="Gautier V."/>
            <person name="Ament-Velasquez S.L."/>
            <person name="Kruys A."/>
            <person name="Hutchinson M.I."/>
            <person name="Powell A.J."/>
            <person name="Barry K."/>
            <person name="Miller A.N."/>
            <person name="Grigoriev I.V."/>
            <person name="Debuchy R."/>
            <person name="Gladieux P."/>
            <person name="Hiltunen Thoren M."/>
            <person name="Johannesson H."/>
        </authorList>
    </citation>
    <scope>NUCLEOTIDE SEQUENCE</scope>
    <source>
        <strain evidence="14">CBS 359.72</strain>
    </source>
</reference>
<dbReference type="AlphaFoldDB" id="A0AAN7D1G2"/>
<keyword evidence="12" id="KW-0812">Transmembrane</keyword>
<dbReference type="GO" id="GO:0009272">
    <property type="term" value="P:fungal-type cell wall biogenesis"/>
    <property type="evidence" value="ECO:0007669"/>
    <property type="project" value="TreeGrafter"/>
</dbReference>
<evidence type="ECO:0000256" key="11">
    <source>
        <dbReference type="SAM" id="MobiDB-lite"/>
    </source>
</evidence>
<dbReference type="PANTHER" id="PTHR12145">
    <property type="entry name" value="MANNAN ENDO-1,6-ALPHA-MANNOSIDASE DCW1"/>
    <property type="match status" value="1"/>
</dbReference>
<evidence type="ECO:0000256" key="3">
    <source>
        <dbReference type="ARBA" id="ARBA00009699"/>
    </source>
</evidence>
<reference evidence="14" key="2">
    <citation type="submission" date="2023-05" db="EMBL/GenBank/DDBJ databases">
        <authorList>
            <consortium name="Lawrence Berkeley National Laboratory"/>
            <person name="Steindorff A."/>
            <person name="Hensen N."/>
            <person name="Bonometti L."/>
            <person name="Westerberg I."/>
            <person name="Brannstrom I.O."/>
            <person name="Guillou S."/>
            <person name="Cros-Aarteil S."/>
            <person name="Calhoun S."/>
            <person name="Haridas S."/>
            <person name="Kuo A."/>
            <person name="Mondo S."/>
            <person name="Pangilinan J."/>
            <person name="Riley R."/>
            <person name="Labutti K."/>
            <person name="Andreopoulos B."/>
            <person name="Lipzen A."/>
            <person name="Chen C."/>
            <person name="Yanf M."/>
            <person name="Daum C."/>
            <person name="Ng V."/>
            <person name="Clum A."/>
            <person name="Ohm R."/>
            <person name="Martin F."/>
            <person name="Silar P."/>
            <person name="Natvig D."/>
            <person name="Lalanne C."/>
            <person name="Gautier V."/>
            <person name="Ament-Velasquez S.L."/>
            <person name="Kruys A."/>
            <person name="Hutchinson M.I."/>
            <person name="Powell A.J."/>
            <person name="Barry K."/>
            <person name="Miller A.N."/>
            <person name="Grigoriev I.V."/>
            <person name="Debuchy R."/>
            <person name="Gladieux P."/>
            <person name="Thoren M.H."/>
            <person name="Johannesson H."/>
        </authorList>
    </citation>
    <scope>NUCLEOTIDE SEQUENCE</scope>
    <source>
        <strain evidence="14">CBS 359.72</strain>
    </source>
</reference>
<evidence type="ECO:0000256" key="6">
    <source>
        <dbReference type="ARBA" id="ARBA00022801"/>
    </source>
</evidence>
<dbReference type="Gene3D" id="1.50.10.20">
    <property type="match status" value="1"/>
</dbReference>
<keyword evidence="8" id="KW-0325">Glycoprotein</keyword>
<accession>A0AAN7D1G2</accession>
<dbReference type="GO" id="GO:0016052">
    <property type="term" value="P:carbohydrate catabolic process"/>
    <property type="evidence" value="ECO:0007669"/>
    <property type="project" value="InterPro"/>
</dbReference>
<dbReference type="InterPro" id="IPR008928">
    <property type="entry name" value="6-hairpin_glycosidase_sf"/>
</dbReference>
<comment type="subcellular location">
    <subcellularLocation>
        <location evidence="2">Endomembrane system</location>
    </subcellularLocation>
</comment>
<evidence type="ECO:0000256" key="12">
    <source>
        <dbReference type="SAM" id="Phobius"/>
    </source>
</evidence>
<feature type="region of interest" description="Disordered" evidence="11">
    <location>
        <begin position="393"/>
        <end position="426"/>
    </location>
</feature>
<dbReference type="SUPFAM" id="SSF48208">
    <property type="entry name" value="Six-hairpin glycosidases"/>
    <property type="match status" value="1"/>
</dbReference>
<dbReference type="Pfam" id="PF03663">
    <property type="entry name" value="Glyco_hydro_76"/>
    <property type="match status" value="1"/>
</dbReference>
<feature type="chain" id="PRO_5042957442" description="Mannan endo-1,6-alpha-mannosidase" evidence="13">
    <location>
        <begin position="20"/>
        <end position="454"/>
    </location>
</feature>
<keyword evidence="12" id="KW-1133">Transmembrane helix</keyword>
<sequence length="454" mass="49627">MVWTQIATAALAGAGVANAAYSIATPDDIKKTAADVAWDMMQYYTGNLTGQTPGILPGPPPAGDYYWWEAGAMWGTLMDYWKWTGDSTYNDEVTQAMLWQVGPDRDYKPPNYTASLGNDDQAFWGMSAMLAAENNFPNPPEDQPQWLALAQAVFHTQAAPEQHDDTCNGGLRWQIYLSNNGYDYKNSIANGCFFNLGARLARYTGNKTYADWAEKTWDWVRGVGLMDDDYNIYDGGHVQNNCTDINRAQFSYNNAVFLLGAAYMYNYTKGSDKWRDRLERLTDATIKTFFPNGIAYELACEKHMTCTADMLSFKGYLHRWMATATQVAPFLADKVLPVLKKSTEAAVSTCTGDANGRTCGFKWETRAYDGSKGAGQQMNVLAAVSALLIDQGPPPVTHDSGGTSKGDPMAGSSSRHAKNEPRPITAGDKAGASILTILLIAAGVGTFGWMSTGV</sequence>
<dbReference type="InterPro" id="IPR014480">
    <property type="entry name" value="Mannan-1_6-alpha_mannosidase"/>
</dbReference>
<name>A0AAN7D1G2_9PEZI</name>
<evidence type="ECO:0000313" key="14">
    <source>
        <dbReference type="EMBL" id="KAK4251711.1"/>
    </source>
</evidence>
<evidence type="ECO:0000313" key="15">
    <source>
        <dbReference type="Proteomes" id="UP001303647"/>
    </source>
</evidence>
<dbReference type="EMBL" id="MU857604">
    <property type="protein sequence ID" value="KAK4251711.1"/>
    <property type="molecule type" value="Genomic_DNA"/>
</dbReference>
<evidence type="ECO:0000256" key="7">
    <source>
        <dbReference type="ARBA" id="ARBA00023136"/>
    </source>
</evidence>
<keyword evidence="9 10" id="KW-0326">Glycosidase</keyword>
<evidence type="ECO:0000256" key="10">
    <source>
        <dbReference type="PIRNR" id="PIRNR016302"/>
    </source>
</evidence>
<dbReference type="GO" id="GO:0008496">
    <property type="term" value="F:mannan endo-1,6-alpha-mannosidase activity"/>
    <property type="evidence" value="ECO:0007669"/>
    <property type="project" value="UniProtKB-UniRule"/>
</dbReference>
<keyword evidence="5 13" id="KW-0732">Signal</keyword>
<keyword evidence="6 10" id="KW-0378">Hydrolase</keyword>
<comment type="similarity">
    <text evidence="3 10">Belongs to the glycosyl hydrolase 76 family.</text>
</comment>
<evidence type="ECO:0000256" key="5">
    <source>
        <dbReference type="ARBA" id="ARBA00022729"/>
    </source>
</evidence>
<evidence type="ECO:0000256" key="4">
    <source>
        <dbReference type="ARBA" id="ARBA00012350"/>
    </source>
</evidence>
<evidence type="ECO:0000256" key="9">
    <source>
        <dbReference type="ARBA" id="ARBA00023295"/>
    </source>
</evidence>